<dbReference type="InterPro" id="IPR016162">
    <property type="entry name" value="Ald_DH_N"/>
</dbReference>
<dbReference type="Gene3D" id="3.40.309.10">
    <property type="entry name" value="Aldehyde Dehydrogenase, Chain A, domain 2"/>
    <property type="match status" value="1"/>
</dbReference>
<keyword evidence="5" id="KW-1185">Reference proteome</keyword>
<dbReference type="Gene3D" id="3.40.605.10">
    <property type="entry name" value="Aldehyde Dehydrogenase, Chain A, domain 1"/>
    <property type="match status" value="1"/>
</dbReference>
<evidence type="ECO:0000313" key="5">
    <source>
        <dbReference type="Proteomes" id="UP000231553"/>
    </source>
</evidence>
<dbReference type="InterPro" id="IPR050740">
    <property type="entry name" value="Aldehyde_DH_Superfamily"/>
</dbReference>
<dbReference type="Pfam" id="PF00171">
    <property type="entry name" value="Aldedh"/>
    <property type="match status" value="1"/>
</dbReference>
<proteinExistence type="inferred from homology"/>
<dbReference type="OrthoDB" id="9812625at2"/>
<keyword evidence="2" id="KW-0560">Oxidoreductase</keyword>
<sequence length="479" mass="51103">MEMFIDGAWRAATSGERLNVIAPATGQVIDTVPHGNASDADLAIRAAERAMAEWKRRPMADRVAIQKTCAQAMRDHAETVGNALHAELGRPLPACIAEITRSADLLDVYAEEGLRLSASMSLGAAPGERTVVTREPVGVVIAITPFNYPITLLMFKLGAALIAGCTVVAKPAEDTPISTLMLAEIFHSAGLPAGVFNVVTGKGREIGTAMIEHPIPRKIAFTGGTAAGKAIAAAATGTMKRVTLELGGQSAAIVCADADLDKATTAIARHGFANSGQFCYRVNRVFVERPVYEEVLRRLAEKAGKLTLQPVGGEGDLGPLVNEKIYSNSALQSDDAREKGARILLGGTRQTGPGFDDGFYFPPTLIADATQDMLIMREETFGPVLGIAPVDSAQEALDLANRSRYGLAGFVFCRDLAKGLTLCEGLEAGSVWLNDIHRSSHYVPFGGMKESGLGREKGRYGVESYLEYKTMYLSYEVPI</sequence>
<dbReference type="PANTHER" id="PTHR43353">
    <property type="entry name" value="SUCCINATE-SEMIALDEHYDE DEHYDROGENASE, MITOCHONDRIAL"/>
    <property type="match status" value="1"/>
</dbReference>
<gene>
    <name evidence="4" type="ORF">CVM52_06220</name>
</gene>
<evidence type="ECO:0000259" key="3">
    <source>
        <dbReference type="Pfam" id="PF00171"/>
    </source>
</evidence>
<reference evidence="4 5" key="1">
    <citation type="journal article" date="2018" name="Int. J. Syst. Evol. Microbiol.">
        <title>Pseudooceanicola lipolyticus sp. nov., a marine alphaproteobacterium, reclassification of Oceanicola flagellatus as Pseudooceanicola flagellatus comb. nov. and emended description of the genus Pseudooceanicola.</title>
        <authorList>
            <person name="Huang M.-M."/>
            <person name="Guo L.-L."/>
            <person name="Wu Y.-H."/>
            <person name="Lai Q.-L."/>
            <person name="Shao Z.-Z."/>
            <person name="Wang C.-S."/>
            <person name="Wu M."/>
            <person name="Xu X.-W."/>
        </authorList>
    </citation>
    <scope>NUCLEOTIDE SEQUENCE [LARGE SCALE GENOMIC DNA]</scope>
    <source>
        <strain evidence="4 5">157</strain>
    </source>
</reference>
<comment type="similarity">
    <text evidence="1">Belongs to the aldehyde dehydrogenase family.</text>
</comment>
<protein>
    <submittedName>
        <fullName evidence="4">NAD-dependent succinate-semialdehyde dehydrogenase</fullName>
    </submittedName>
</protein>
<dbReference type="RefSeq" id="WP_100161643.1">
    <property type="nucleotide sequence ID" value="NZ_PGTB01000012.1"/>
</dbReference>
<dbReference type="InterPro" id="IPR016161">
    <property type="entry name" value="Ald_DH/histidinol_DH"/>
</dbReference>
<comment type="caution">
    <text evidence="4">The sequence shown here is derived from an EMBL/GenBank/DDBJ whole genome shotgun (WGS) entry which is preliminary data.</text>
</comment>
<dbReference type="SUPFAM" id="SSF53720">
    <property type="entry name" value="ALDH-like"/>
    <property type="match status" value="1"/>
</dbReference>
<evidence type="ECO:0000256" key="1">
    <source>
        <dbReference type="ARBA" id="ARBA00009986"/>
    </source>
</evidence>
<dbReference type="EMBL" id="PGTB01000012">
    <property type="protein sequence ID" value="PJE37588.1"/>
    <property type="molecule type" value="Genomic_DNA"/>
</dbReference>
<dbReference type="InterPro" id="IPR015590">
    <property type="entry name" value="Aldehyde_DH_dom"/>
</dbReference>
<dbReference type="FunFam" id="3.40.605.10:FF:000007">
    <property type="entry name" value="NAD/NADP-dependent betaine aldehyde dehydrogenase"/>
    <property type="match status" value="1"/>
</dbReference>
<accession>A0A2M8J496</accession>
<dbReference type="InterPro" id="IPR016163">
    <property type="entry name" value="Ald_DH_C"/>
</dbReference>
<dbReference type="GO" id="GO:0016620">
    <property type="term" value="F:oxidoreductase activity, acting on the aldehyde or oxo group of donors, NAD or NADP as acceptor"/>
    <property type="evidence" value="ECO:0007669"/>
    <property type="project" value="InterPro"/>
</dbReference>
<evidence type="ECO:0000313" key="4">
    <source>
        <dbReference type="EMBL" id="PJE37588.1"/>
    </source>
</evidence>
<dbReference type="PANTHER" id="PTHR43353:SF5">
    <property type="entry name" value="SUCCINATE-SEMIALDEHYDE DEHYDROGENASE, MITOCHONDRIAL"/>
    <property type="match status" value="1"/>
</dbReference>
<name>A0A2M8J496_9RHOB</name>
<feature type="domain" description="Aldehyde dehydrogenase" evidence="3">
    <location>
        <begin position="9"/>
        <end position="470"/>
    </location>
</feature>
<organism evidence="4 5">
    <name type="scientific">Pseudooceanicola lipolyticus</name>
    <dbReference type="NCBI Taxonomy" id="2029104"/>
    <lineage>
        <taxon>Bacteria</taxon>
        <taxon>Pseudomonadati</taxon>
        <taxon>Pseudomonadota</taxon>
        <taxon>Alphaproteobacteria</taxon>
        <taxon>Rhodobacterales</taxon>
        <taxon>Paracoccaceae</taxon>
        <taxon>Pseudooceanicola</taxon>
    </lineage>
</organism>
<evidence type="ECO:0000256" key="2">
    <source>
        <dbReference type="ARBA" id="ARBA00023002"/>
    </source>
</evidence>
<dbReference type="AlphaFoldDB" id="A0A2M8J496"/>
<dbReference type="Proteomes" id="UP000231553">
    <property type="component" value="Unassembled WGS sequence"/>
</dbReference>